<name>A0A1H3W2B3_9SPHI</name>
<sequence length="76" mass="8738">MPGQYQKDMEITIKNYKAKLSIETIKRSQRCQVRECDEISPGDFESYVDELDKSYDVRLALEKNTVTTHSCDCGNA</sequence>
<reference evidence="1 2" key="1">
    <citation type="submission" date="2016-10" db="EMBL/GenBank/DDBJ databases">
        <authorList>
            <person name="de Groot N.N."/>
        </authorList>
    </citation>
    <scope>NUCLEOTIDE SEQUENCE [LARGE SCALE GENOMIC DNA]</scope>
    <source>
        <strain evidence="1 2">DSM 19033</strain>
    </source>
</reference>
<keyword evidence="2" id="KW-1185">Reference proteome</keyword>
<protein>
    <submittedName>
        <fullName evidence="1">Uncharacterized protein</fullName>
    </submittedName>
</protein>
<gene>
    <name evidence="1" type="ORF">SAMN05443550_10164</name>
</gene>
<proteinExistence type="predicted"/>
<dbReference type="AlphaFoldDB" id="A0A1H3W2B3"/>
<dbReference type="STRING" id="425514.SAMN05443550_10164"/>
<organism evidence="1 2">
    <name type="scientific">Pedobacter hartonius</name>
    <dbReference type="NCBI Taxonomy" id="425514"/>
    <lineage>
        <taxon>Bacteria</taxon>
        <taxon>Pseudomonadati</taxon>
        <taxon>Bacteroidota</taxon>
        <taxon>Sphingobacteriia</taxon>
        <taxon>Sphingobacteriales</taxon>
        <taxon>Sphingobacteriaceae</taxon>
        <taxon>Pedobacter</taxon>
    </lineage>
</organism>
<evidence type="ECO:0000313" key="1">
    <source>
        <dbReference type="EMBL" id="SDZ81120.1"/>
    </source>
</evidence>
<accession>A0A1H3W2B3</accession>
<dbReference type="Proteomes" id="UP000198850">
    <property type="component" value="Unassembled WGS sequence"/>
</dbReference>
<evidence type="ECO:0000313" key="2">
    <source>
        <dbReference type="Proteomes" id="UP000198850"/>
    </source>
</evidence>
<dbReference type="EMBL" id="FNRA01000001">
    <property type="protein sequence ID" value="SDZ81120.1"/>
    <property type="molecule type" value="Genomic_DNA"/>
</dbReference>